<evidence type="ECO:0000256" key="1">
    <source>
        <dbReference type="SAM" id="MobiDB-lite"/>
    </source>
</evidence>
<dbReference type="AlphaFoldDB" id="A0A9P5H090"/>
<dbReference type="EMBL" id="JAANBB010000477">
    <property type="protein sequence ID" value="KAF7541985.1"/>
    <property type="molecule type" value="Genomic_DNA"/>
</dbReference>
<protein>
    <submittedName>
        <fullName evidence="2">Uncharacterized protein</fullName>
    </submittedName>
</protein>
<organism evidence="2 3">
    <name type="scientific">Cylindrodendrum hubeiense</name>
    <dbReference type="NCBI Taxonomy" id="595255"/>
    <lineage>
        <taxon>Eukaryota</taxon>
        <taxon>Fungi</taxon>
        <taxon>Dikarya</taxon>
        <taxon>Ascomycota</taxon>
        <taxon>Pezizomycotina</taxon>
        <taxon>Sordariomycetes</taxon>
        <taxon>Hypocreomycetidae</taxon>
        <taxon>Hypocreales</taxon>
        <taxon>Nectriaceae</taxon>
        <taxon>Cylindrodendrum</taxon>
    </lineage>
</organism>
<feature type="region of interest" description="Disordered" evidence="1">
    <location>
        <begin position="1"/>
        <end position="27"/>
    </location>
</feature>
<name>A0A9P5H090_9HYPO</name>
<gene>
    <name evidence="2" type="ORF">G7Z17_g11836</name>
</gene>
<evidence type="ECO:0000313" key="3">
    <source>
        <dbReference type="Proteomes" id="UP000722485"/>
    </source>
</evidence>
<comment type="caution">
    <text evidence="2">The sequence shown here is derived from an EMBL/GenBank/DDBJ whole genome shotgun (WGS) entry which is preliminary data.</text>
</comment>
<proteinExistence type="predicted"/>
<sequence>MDRFSNVKTVAPGGPGSQLFPSGTQQQRSPLVSRLVRCGASQGDGDRHPHAARHETGESLAIINRRLTLHLCTSAPLQVLVSRGPRAWAIAAADDVAAAAAPPSCAR</sequence>
<reference evidence="2" key="1">
    <citation type="submission" date="2020-03" db="EMBL/GenBank/DDBJ databases">
        <title>Draft Genome Sequence of Cylindrodendrum hubeiense.</title>
        <authorList>
            <person name="Buettner E."/>
            <person name="Kellner H."/>
        </authorList>
    </citation>
    <scope>NUCLEOTIDE SEQUENCE</scope>
    <source>
        <strain evidence="2">IHI 201604</strain>
    </source>
</reference>
<accession>A0A9P5H090</accession>
<dbReference type="Proteomes" id="UP000722485">
    <property type="component" value="Unassembled WGS sequence"/>
</dbReference>
<evidence type="ECO:0000313" key="2">
    <source>
        <dbReference type="EMBL" id="KAF7541985.1"/>
    </source>
</evidence>
<keyword evidence="3" id="KW-1185">Reference proteome</keyword>